<evidence type="ECO:0000313" key="2">
    <source>
        <dbReference type="EMBL" id="RYC68544.1"/>
    </source>
</evidence>
<organism evidence="2 3">
    <name type="scientific">Spirosoma sordidisoli</name>
    <dbReference type="NCBI Taxonomy" id="2502893"/>
    <lineage>
        <taxon>Bacteria</taxon>
        <taxon>Pseudomonadati</taxon>
        <taxon>Bacteroidota</taxon>
        <taxon>Cytophagia</taxon>
        <taxon>Cytophagales</taxon>
        <taxon>Cytophagaceae</taxon>
        <taxon>Spirosoma</taxon>
    </lineage>
</organism>
<keyword evidence="2" id="KW-0808">Transferase</keyword>
<gene>
    <name evidence="2" type="ORF">EQG79_19545</name>
</gene>
<accession>A0A4Q2UHA1</accession>
<dbReference type="AlphaFoldDB" id="A0A4Q2UHA1"/>
<dbReference type="InterPro" id="IPR029044">
    <property type="entry name" value="Nucleotide-diphossugar_trans"/>
</dbReference>
<evidence type="ECO:0000313" key="3">
    <source>
        <dbReference type="Proteomes" id="UP000290407"/>
    </source>
</evidence>
<dbReference type="CDD" id="cd04196">
    <property type="entry name" value="GT_2_like_d"/>
    <property type="match status" value="1"/>
</dbReference>
<comment type="caution">
    <text evidence="2">The sequence shown here is derived from an EMBL/GenBank/DDBJ whole genome shotgun (WGS) entry which is preliminary data.</text>
</comment>
<feature type="domain" description="Glycosyltransferase 2-like" evidence="1">
    <location>
        <begin position="11"/>
        <end position="112"/>
    </location>
</feature>
<dbReference type="Proteomes" id="UP000290407">
    <property type="component" value="Unassembled WGS sequence"/>
</dbReference>
<dbReference type="InterPro" id="IPR001173">
    <property type="entry name" value="Glyco_trans_2-like"/>
</dbReference>
<dbReference type="EMBL" id="SBLB01000005">
    <property type="protein sequence ID" value="RYC68544.1"/>
    <property type="molecule type" value="Genomic_DNA"/>
</dbReference>
<dbReference type="Gene3D" id="3.90.550.10">
    <property type="entry name" value="Spore Coat Polysaccharide Biosynthesis Protein SpsA, Chain A"/>
    <property type="match status" value="1"/>
</dbReference>
<proteinExistence type="predicted"/>
<dbReference type="Pfam" id="PF00535">
    <property type="entry name" value="Glycos_transf_2"/>
    <property type="match status" value="1"/>
</dbReference>
<dbReference type="SUPFAM" id="SSF53448">
    <property type="entry name" value="Nucleotide-diphospho-sugar transferases"/>
    <property type="match status" value="1"/>
</dbReference>
<dbReference type="GO" id="GO:0016758">
    <property type="term" value="F:hexosyltransferase activity"/>
    <property type="evidence" value="ECO:0007669"/>
    <property type="project" value="UniProtKB-ARBA"/>
</dbReference>
<protein>
    <submittedName>
        <fullName evidence="2">Glycosyltransferase family 2 protein</fullName>
    </submittedName>
</protein>
<dbReference type="RefSeq" id="WP_077919467.1">
    <property type="nucleotide sequence ID" value="NZ_SBLB01000005.1"/>
</dbReference>
<dbReference type="PANTHER" id="PTHR22916">
    <property type="entry name" value="GLYCOSYLTRANSFERASE"/>
    <property type="match status" value="1"/>
</dbReference>
<evidence type="ECO:0000259" key="1">
    <source>
        <dbReference type="Pfam" id="PF00535"/>
    </source>
</evidence>
<name>A0A4Q2UHA1_9BACT</name>
<sequence>MASISHNKRVSIAMTTYNGQKYIEEQLHSLCAQTYPIYEVIVCDDMSEDNTIDVVLGFKDALPLKVIKNKDRQGVVRNFRQAIANCTGDFIACCDQDDIWLPDKLGDSIELILPITGGRPALVYTDLQVIDSKRQIIAESFWTMREIDPSKTTFYSLLFGNTVTGCTMLFNRKMSDEVMKMPDQATMHDHWIACIAYSIGKVRFLKKQTVSYRQHETNVTVNKEVNFKNRAANLWSMINNGFGDFLSSQLNQAKLFDRIYQGILNEDNAGDLKRFINCEKLSPMFRKLMYHYMLRQQRD</sequence>
<dbReference type="PANTHER" id="PTHR22916:SF3">
    <property type="entry name" value="UDP-GLCNAC:BETAGAL BETA-1,3-N-ACETYLGLUCOSAMINYLTRANSFERASE-LIKE PROTEIN 1"/>
    <property type="match status" value="1"/>
</dbReference>
<keyword evidence="3" id="KW-1185">Reference proteome</keyword>
<reference evidence="2 3" key="1">
    <citation type="submission" date="2019-01" db="EMBL/GenBank/DDBJ databases">
        <title>Spirosoma flava sp. nov., a propanil-degrading bacterium isolated from herbicide-contaminated soil.</title>
        <authorList>
            <person name="Zhang L."/>
            <person name="Jiang J.-D."/>
        </authorList>
    </citation>
    <scope>NUCLEOTIDE SEQUENCE [LARGE SCALE GENOMIC DNA]</scope>
    <source>
        <strain evidence="2 3">TY50</strain>
    </source>
</reference>